<gene>
    <name evidence="2" type="ORF">KSP40_PGU020964</name>
</gene>
<sequence length="369" mass="40498">MPVEAVDDGLRVGRSNWKLTVKLEVHRRSGCSMSKWKLVIELESRVVCVDGSRLLEATTAGDEVSGGDDCGEKKREGARVNGKTEQSALLSAEKARAELERVSAFAALPQRDLGLPTFCPCGGTLSLTLAPRGCLVHQAAFLCKTVDPGSARKLLSTWNLTTLCPQSRKVGQKAIQTISLSKSELSPLLEHAQDDGYLPPNATLTSGDDVRFIEEEAQVAVDPQAYNQVENEEIPVDRNATSTATNQFEGLDMHWVSQTEPVMQGQSRSGSFSLLFLWLTYFMLTLQPLSSGPWQFGVSPQQMTNSDSNGLSGFASTRMREAPTEKYWKGTKRKKESRFPKPVREKAILQEQKLGGGRFLKSCKTALAD</sequence>
<proteinExistence type="predicted"/>
<organism evidence="2 3">
    <name type="scientific">Platanthera guangdongensis</name>
    <dbReference type="NCBI Taxonomy" id="2320717"/>
    <lineage>
        <taxon>Eukaryota</taxon>
        <taxon>Viridiplantae</taxon>
        <taxon>Streptophyta</taxon>
        <taxon>Embryophyta</taxon>
        <taxon>Tracheophyta</taxon>
        <taxon>Spermatophyta</taxon>
        <taxon>Magnoliopsida</taxon>
        <taxon>Liliopsida</taxon>
        <taxon>Asparagales</taxon>
        <taxon>Orchidaceae</taxon>
        <taxon>Orchidoideae</taxon>
        <taxon>Orchideae</taxon>
        <taxon>Orchidinae</taxon>
        <taxon>Platanthera</taxon>
    </lineage>
</organism>
<evidence type="ECO:0000256" key="1">
    <source>
        <dbReference type="SAM" id="MobiDB-lite"/>
    </source>
</evidence>
<comment type="caution">
    <text evidence="2">The sequence shown here is derived from an EMBL/GenBank/DDBJ whole genome shotgun (WGS) entry which is preliminary data.</text>
</comment>
<evidence type="ECO:0000313" key="2">
    <source>
        <dbReference type="EMBL" id="KAK8939749.1"/>
    </source>
</evidence>
<name>A0ABR2LFE4_9ASPA</name>
<feature type="region of interest" description="Disordered" evidence="1">
    <location>
        <begin position="61"/>
        <end position="85"/>
    </location>
</feature>
<dbReference type="EMBL" id="JBBWWR010000020">
    <property type="protein sequence ID" value="KAK8939749.1"/>
    <property type="molecule type" value="Genomic_DNA"/>
</dbReference>
<evidence type="ECO:0000313" key="3">
    <source>
        <dbReference type="Proteomes" id="UP001412067"/>
    </source>
</evidence>
<protein>
    <submittedName>
        <fullName evidence="2">Uncharacterized protein</fullName>
    </submittedName>
</protein>
<keyword evidence="3" id="KW-1185">Reference proteome</keyword>
<reference evidence="2 3" key="1">
    <citation type="journal article" date="2022" name="Nat. Plants">
        <title>Genomes of leafy and leafless Platanthera orchids illuminate the evolution of mycoheterotrophy.</title>
        <authorList>
            <person name="Li M.H."/>
            <person name="Liu K.W."/>
            <person name="Li Z."/>
            <person name="Lu H.C."/>
            <person name="Ye Q.L."/>
            <person name="Zhang D."/>
            <person name="Wang J.Y."/>
            <person name="Li Y.F."/>
            <person name="Zhong Z.M."/>
            <person name="Liu X."/>
            <person name="Yu X."/>
            <person name="Liu D.K."/>
            <person name="Tu X.D."/>
            <person name="Liu B."/>
            <person name="Hao Y."/>
            <person name="Liao X.Y."/>
            <person name="Jiang Y.T."/>
            <person name="Sun W.H."/>
            <person name="Chen J."/>
            <person name="Chen Y.Q."/>
            <person name="Ai Y."/>
            <person name="Zhai J.W."/>
            <person name="Wu S.S."/>
            <person name="Zhou Z."/>
            <person name="Hsiao Y.Y."/>
            <person name="Wu W.L."/>
            <person name="Chen Y.Y."/>
            <person name="Lin Y.F."/>
            <person name="Hsu J.L."/>
            <person name="Li C.Y."/>
            <person name="Wang Z.W."/>
            <person name="Zhao X."/>
            <person name="Zhong W.Y."/>
            <person name="Ma X.K."/>
            <person name="Ma L."/>
            <person name="Huang J."/>
            <person name="Chen G.Z."/>
            <person name="Huang M.Z."/>
            <person name="Huang L."/>
            <person name="Peng D.H."/>
            <person name="Luo Y.B."/>
            <person name="Zou S.Q."/>
            <person name="Chen S.P."/>
            <person name="Lan S."/>
            <person name="Tsai W.C."/>
            <person name="Van de Peer Y."/>
            <person name="Liu Z.J."/>
        </authorList>
    </citation>
    <scope>NUCLEOTIDE SEQUENCE [LARGE SCALE GENOMIC DNA]</scope>
    <source>
        <strain evidence="2">Lor288</strain>
    </source>
</reference>
<dbReference type="Proteomes" id="UP001412067">
    <property type="component" value="Unassembled WGS sequence"/>
</dbReference>
<accession>A0ABR2LFE4</accession>